<dbReference type="Proteomes" id="UP000269945">
    <property type="component" value="Unassembled WGS sequence"/>
</dbReference>
<feature type="compositionally biased region" description="Acidic residues" evidence="1">
    <location>
        <begin position="109"/>
        <end position="125"/>
    </location>
</feature>
<proteinExistence type="predicted"/>
<feature type="compositionally biased region" description="Basic and acidic residues" evidence="1">
    <location>
        <begin position="126"/>
        <end position="137"/>
    </location>
</feature>
<feature type="region of interest" description="Disordered" evidence="1">
    <location>
        <begin position="1"/>
        <end position="167"/>
    </location>
</feature>
<feature type="non-terminal residue" evidence="2">
    <location>
        <position position="1"/>
    </location>
</feature>
<feature type="compositionally biased region" description="Basic and acidic residues" evidence="1">
    <location>
        <begin position="79"/>
        <end position="108"/>
    </location>
</feature>
<evidence type="ECO:0000313" key="3">
    <source>
        <dbReference type="Proteomes" id="UP000269945"/>
    </source>
</evidence>
<reference evidence="2 3" key="1">
    <citation type="submission" date="2018-10" db="EMBL/GenBank/DDBJ databases">
        <authorList>
            <person name="Ekblom R."/>
            <person name="Jareborg N."/>
        </authorList>
    </citation>
    <scope>NUCLEOTIDE SEQUENCE [LARGE SCALE GENOMIC DNA]</scope>
    <source>
        <tissue evidence="2">Muscle</tissue>
    </source>
</reference>
<dbReference type="AlphaFoldDB" id="A0A9X9LI61"/>
<keyword evidence="3" id="KW-1185">Reference proteome</keyword>
<accession>A0A9X9LI61</accession>
<feature type="non-terminal residue" evidence="2">
    <location>
        <position position="167"/>
    </location>
</feature>
<dbReference type="EMBL" id="CYRY02004243">
    <property type="protein sequence ID" value="VCW68762.1"/>
    <property type="molecule type" value="Genomic_DNA"/>
</dbReference>
<evidence type="ECO:0000313" key="2">
    <source>
        <dbReference type="EMBL" id="VCW68762.1"/>
    </source>
</evidence>
<name>A0A9X9LI61_GULGU</name>
<comment type="caution">
    <text evidence="2">The sequence shown here is derived from an EMBL/GenBank/DDBJ whole genome shotgun (WGS) entry which is preliminary data.</text>
</comment>
<protein>
    <submittedName>
        <fullName evidence="2">Uncharacterized protein</fullName>
    </submittedName>
</protein>
<evidence type="ECO:0000256" key="1">
    <source>
        <dbReference type="SAM" id="MobiDB-lite"/>
    </source>
</evidence>
<organism evidence="2 3">
    <name type="scientific">Gulo gulo</name>
    <name type="common">Wolverine</name>
    <name type="synonym">Gluton</name>
    <dbReference type="NCBI Taxonomy" id="48420"/>
    <lineage>
        <taxon>Eukaryota</taxon>
        <taxon>Metazoa</taxon>
        <taxon>Chordata</taxon>
        <taxon>Craniata</taxon>
        <taxon>Vertebrata</taxon>
        <taxon>Euteleostomi</taxon>
        <taxon>Mammalia</taxon>
        <taxon>Eutheria</taxon>
        <taxon>Laurasiatheria</taxon>
        <taxon>Carnivora</taxon>
        <taxon>Caniformia</taxon>
        <taxon>Musteloidea</taxon>
        <taxon>Mustelidae</taxon>
        <taxon>Guloninae</taxon>
        <taxon>Gulo</taxon>
    </lineage>
</organism>
<feature type="compositionally biased region" description="Basic and acidic residues" evidence="1">
    <location>
        <begin position="151"/>
        <end position="167"/>
    </location>
</feature>
<feature type="compositionally biased region" description="Low complexity" evidence="1">
    <location>
        <begin position="1"/>
        <end position="17"/>
    </location>
</feature>
<sequence length="167" mass="18375">SSPRARPLARPAVRSLRCPLPSPAQNQLRELPGWPARGERASASPRKRRPAPGPTGLSVCPLHSARLSRKGGRTCLESLQDKEKKGKFNMEKLYNENEGKLEIEGKPEDEVEPEDEGKSDEEEKLEVEGKPGHEGKLQNKGQPDNGGQPEDEGKQEKQGKSENEGKP</sequence>
<gene>
    <name evidence="2" type="ORF">BN2614_LOCUS1</name>
</gene>